<dbReference type="NCBIfam" id="TIGR02937">
    <property type="entry name" value="sigma70-ECF"/>
    <property type="match status" value="1"/>
</dbReference>
<dbReference type="CDD" id="cd06171">
    <property type="entry name" value="Sigma70_r4"/>
    <property type="match status" value="1"/>
</dbReference>
<dbReference type="InterPro" id="IPR000943">
    <property type="entry name" value="RNA_pol_sigma70"/>
</dbReference>
<feature type="domain" description="RNA polymerase sigma-70" evidence="5">
    <location>
        <begin position="58"/>
        <end position="71"/>
    </location>
</feature>
<keyword evidence="6" id="KW-0966">Cell projection</keyword>
<dbReference type="InterPro" id="IPR013325">
    <property type="entry name" value="RNA_pol_sigma_r2"/>
</dbReference>
<dbReference type="STRING" id="570277.EZMO1_2305"/>
<dbReference type="InterPro" id="IPR007627">
    <property type="entry name" value="RNA_pol_sigma70_r2"/>
</dbReference>
<dbReference type="GO" id="GO:0016987">
    <property type="term" value="F:sigma factor activity"/>
    <property type="evidence" value="ECO:0007669"/>
    <property type="project" value="UniProtKB-KW"/>
</dbReference>
<dbReference type="GO" id="GO:0003677">
    <property type="term" value="F:DNA binding"/>
    <property type="evidence" value="ECO:0007669"/>
    <property type="project" value="UniProtKB-KW"/>
</dbReference>
<dbReference type="PATRIC" id="fig|570277.3.peg.2476"/>
<keyword evidence="6" id="KW-0969">Cilium</keyword>
<evidence type="ECO:0000256" key="4">
    <source>
        <dbReference type="ARBA" id="ARBA00023163"/>
    </source>
</evidence>
<dbReference type="PIRSF" id="PIRSF000770">
    <property type="entry name" value="RNA_pol_sigma-SigE/K"/>
    <property type="match status" value="1"/>
</dbReference>
<dbReference type="InterPro" id="IPR012845">
    <property type="entry name" value="RNA_pol_sigma_FliA_WhiG"/>
</dbReference>
<dbReference type="Pfam" id="PF04542">
    <property type="entry name" value="Sigma70_r2"/>
    <property type="match status" value="1"/>
</dbReference>
<dbReference type="Gene3D" id="1.20.140.160">
    <property type="match status" value="1"/>
</dbReference>
<dbReference type="InterPro" id="IPR013324">
    <property type="entry name" value="RNA_pol_sigma_r3/r4-like"/>
</dbReference>
<dbReference type="PRINTS" id="PR00046">
    <property type="entry name" value="SIGMA70FCT"/>
</dbReference>
<dbReference type="InterPro" id="IPR007630">
    <property type="entry name" value="RNA_pol_sigma70_r4"/>
</dbReference>
<dbReference type="RefSeq" id="WP_051789500.1">
    <property type="nucleotide sequence ID" value="NZ_CP013251.1"/>
</dbReference>
<organism evidence="6 7">
    <name type="scientific">Endozoicomonas montiporae CL-33</name>
    <dbReference type="NCBI Taxonomy" id="570277"/>
    <lineage>
        <taxon>Bacteria</taxon>
        <taxon>Pseudomonadati</taxon>
        <taxon>Pseudomonadota</taxon>
        <taxon>Gammaproteobacteria</taxon>
        <taxon>Oceanospirillales</taxon>
        <taxon>Endozoicomonadaceae</taxon>
        <taxon>Endozoicomonas</taxon>
    </lineage>
</organism>
<dbReference type="InterPro" id="IPR014284">
    <property type="entry name" value="RNA_pol_sigma-70_dom"/>
</dbReference>
<dbReference type="InterPro" id="IPR007624">
    <property type="entry name" value="RNA_pol_sigma70_r3"/>
</dbReference>
<dbReference type="EMBL" id="CP013251">
    <property type="protein sequence ID" value="AMO56405.1"/>
    <property type="molecule type" value="Genomic_DNA"/>
</dbReference>
<evidence type="ECO:0000259" key="5">
    <source>
        <dbReference type="PROSITE" id="PS00715"/>
    </source>
</evidence>
<keyword evidence="2" id="KW-0731">Sigma factor</keyword>
<evidence type="ECO:0000313" key="7">
    <source>
        <dbReference type="Proteomes" id="UP000071065"/>
    </source>
</evidence>
<name>A0A142BCC9_9GAMM</name>
<gene>
    <name evidence="6" type="primary">fliA1</name>
    <name evidence="6" type="ORF">EZMO1_2305</name>
</gene>
<protein>
    <submittedName>
        <fullName evidence="6">Flagellar biosynthesis sigma factor</fullName>
    </submittedName>
</protein>
<dbReference type="PROSITE" id="PS00715">
    <property type="entry name" value="SIGMA70_1"/>
    <property type="match status" value="1"/>
</dbReference>
<dbReference type="NCBIfam" id="TIGR02479">
    <property type="entry name" value="FliA_WhiG"/>
    <property type="match status" value="1"/>
</dbReference>
<dbReference type="OrthoDB" id="9799825at2"/>
<dbReference type="KEGG" id="emp:EZMO1_2305"/>
<dbReference type="SUPFAM" id="SSF88946">
    <property type="entry name" value="Sigma2 domain of RNA polymerase sigma factors"/>
    <property type="match status" value="1"/>
</dbReference>
<dbReference type="Pfam" id="PF04545">
    <property type="entry name" value="Sigma70_r4"/>
    <property type="match status" value="1"/>
</dbReference>
<keyword evidence="1" id="KW-0805">Transcription regulation</keyword>
<evidence type="ECO:0000313" key="6">
    <source>
        <dbReference type="EMBL" id="AMO56405.1"/>
    </source>
</evidence>
<dbReference type="SUPFAM" id="SSF88659">
    <property type="entry name" value="Sigma3 and sigma4 domains of RNA polymerase sigma factors"/>
    <property type="match status" value="2"/>
</dbReference>
<dbReference type="Pfam" id="PF04539">
    <property type="entry name" value="Sigma70_r3"/>
    <property type="match status" value="1"/>
</dbReference>
<reference evidence="6 7" key="1">
    <citation type="journal article" date="2016" name="Front. Microbiol.">
        <title>Genomic Insight into the Host-Endosymbiont Relationship of Endozoicomonas montiporae CL-33(T) with its Coral Host.</title>
        <authorList>
            <person name="Ding J.-Y."/>
            <person name="Shiu J.-H."/>
            <person name="Chen W.-M."/>
            <person name="Chiang Y.-R."/>
            <person name="Tang S.-L."/>
        </authorList>
    </citation>
    <scope>NUCLEOTIDE SEQUENCE [LARGE SCALE GENOMIC DNA]</scope>
    <source>
        <strain evidence="6 7">CL-33</strain>
    </source>
</reference>
<proteinExistence type="predicted"/>
<evidence type="ECO:0000256" key="3">
    <source>
        <dbReference type="ARBA" id="ARBA00023125"/>
    </source>
</evidence>
<dbReference type="PANTHER" id="PTHR30385:SF7">
    <property type="entry name" value="RNA POLYMERASE SIGMA FACTOR FLIA"/>
    <property type="match status" value="1"/>
</dbReference>
<evidence type="ECO:0000256" key="2">
    <source>
        <dbReference type="ARBA" id="ARBA00023082"/>
    </source>
</evidence>
<keyword evidence="6" id="KW-0282">Flagellum</keyword>
<dbReference type="AlphaFoldDB" id="A0A142BCC9"/>
<keyword evidence="3" id="KW-0238">DNA-binding</keyword>
<dbReference type="GO" id="GO:0003899">
    <property type="term" value="F:DNA-directed RNA polymerase activity"/>
    <property type="evidence" value="ECO:0007669"/>
    <property type="project" value="InterPro"/>
</dbReference>
<dbReference type="GO" id="GO:0006352">
    <property type="term" value="P:DNA-templated transcription initiation"/>
    <property type="evidence" value="ECO:0007669"/>
    <property type="project" value="InterPro"/>
</dbReference>
<dbReference type="Gene3D" id="1.10.1740.10">
    <property type="match status" value="1"/>
</dbReference>
<accession>A0A142BCC9</accession>
<dbReference type="PANTHER" id="PTHR30385">
    <property type="entry name" value="SIGMA FACTOR F FLAGELLAR"/>
    <property type="match status" value="1"/>
</dbReference>
<evidence type="ECO:0000256" key="1">
    <source>
        <dbReference type="ARBA" id="ARBA00023015"/>
    </source>
</evidence>
<dbReference type="NCBIfam" id="NF005413">
    <property type="entry name" value="PRK06986.1"/>
    <property type="match status" value="1"/>
</dbReference>
<dbReference type="Proteomes" id="UP000071065">
    <property type="component" value="Chromosome"/>
</dbReference>
<sequence length="250" mass="28311">MTAVALTYSSSGKACFARNKSVSVTAKRDALVMEHAEMVRRVALHMADRLDGAVDPDDLIQTGLVGLLEAAERYSPMDNIPFEAYVLPRVRGAMLDSLRKNDWCSRNVRRMGRELQLARSGLQQKLGRNPTDEELAEATGFTVEECRKTEMQVDEANVASLEVILEFGESLLPVESDKVASPVVRQRLMRALTEALKLLPEREQMIMQLYYDEELNQKEIARVLELTEARISQLRSKAVKSLRNKLLEWM</sequence>
<keyword evidence="4" id="KW-0804">Transcription</keyword>